<sequence>MANLPPTHSPLFLGVDGGGTKCRAVLVDSNNTVLGVGEGGPANPYHGVERTYESIMNATDIALRNAGLTPEHKANIVAGLGLAGVHLPSLFQIVNQWDHPFKAQYLTTDLHIACIGAHESDDGAVMVAGTGSCGFSYVDGQALTLGAHGFPCGDKGSGAWLGLSAIQAVLVAEDELGPSTMLSDLVEEQLQARGLMIVDRLSGAKSSDYAKLAPLVFHAAEQGDSVALNIVKDGADYLSRVANKLWATKPPRMSLIGGVAQRMLDWMDADIAARMSAPLSQPEFGAVRFAKTKHAAKPQEIAS</sequence>
<dbReference type="Pfam" id="PF01869">
    <property type="entry name" value="BcrAD_BadFG"/>
    <property type="match status" value="1"/>
</dbReference>
<accession>A0AAW7X502</accession>
<dbReference type="InterPro" id="IPR052519">
    <property type="entry name" value="Euk-type_GlcNAc_Kinase"/>
</dbReference>
<proteinExistence type="predicted"/>
<comment type="caution">
    <text evidence="2">The sequence shown here is derived from an EMBL/GenBank/DDBJ whole genome shotgun (WGS) entry which is preliminary data.</text>
</comment>
<dbReference type="NCBIfam" id="NF046058">
    <property type="entry name" value="NagK_SO3507"/>
    <property type="match status" value="1"/>
</dbReference>
<dbReference type="PANTHER" id="PTHR43190:SF3">
    <property type="entry name" value="N-ACETYL-D-GLUCOSAMINE KINASE"/>
    <property type="match status" value="1"/>
</dbReference>
<evidence type="ECO:0000259" key="1">
    <source>
        <dbReference type="Pfam" id="PF01869"/>
    </source>
</evidence>
<name>A0AAW7X502_9GAMM</name>
<feature type="domain" description="ATPase BadF/BadG/BcrA/BcrD type" evidence="1">
    <location>
        <begin position="13"/>
        <end position="289"/>
    </location>
</feature>
<reference evidence="2" key="1">
    <citation type="submission" date="2023-07" db="EMBL/GenBank/DDBJ databases">
        <title>Genome content predicts the carbon catabolic preferences of heterotrophic bacteria.</title>
        <authorList>
            <person name="Gralka M."/>
        </authorList>
    </citation>
    <scope>NUCLEOTIDE SEQUENCE</scope>
    <source>
        <strain evidence="2">I3M17_2</strain>
    </source>
</reference>
<evidence type="ECO:0000313" key="3">
    <source>
        <dbReference type="Proteomes" id="UP001169760"/>
    </source>
</evidence>
<evidence type="ECO:0000313" key="2">
    <source>
        <dbReference type="EMBL" id="MDO6421603.1"/>
    </source>
</evidence>
<organism evidence="2 3">
    <name type="scientific">Saccharophagus degradans</name>
    <dbReference type="NCBI Taxonomy" id="86304"/>
    <lineage>
        <taxon>Bacteria</taxon>
        <taxon>Pseudomonadati</taxon>
        <taxon>Pseudomonadota</taxon>
        <taxon>Gammaproteobacteria</taxon>
        <taxon>Cellvibrionales</taxon>
        <taxon>Cellvibrionaceae</taxon>
        <taxon>Saccharophagus</taxon>
    </lineage>
</organism>
<gene>
    <name evidence="2" type="ORF">Q4521_03875</name>
</gene>
<dbReference type="Proteomes" id="UP001169760">
    <property type="component" value="Unassembled WGS sequence"/>
</dbReference>
<dbReference type="AlphaFoldDB" id="A0AAW7X502"/>
<dbReference type="CDD" id="cd24082">
    <property type="entry name" value="ASKHA_NBD_GspK-like"/>
    <property type="match status" value="1"/>
</dbReference>
<dbReference type="InterPro" id="IPR002731">
    <property type="entry name" value="ATPase_BadF"/>
</dbReference>
<protein>
    <submittedName>
        <fullName evidence="2">BadF/BadG/BcrA/BcrD ATPase family protein</fullName>
    </submittedName>
</protein>
<dbReference type="EMBL" id="JAUOPB010000002">
    <property type="protein sequence ID" value="MDO6421603.1"/>
    <property type="molecule type" value="Genomic_DNA"/>
</dbReference>
<dbReference type="RefSeq" id="WP_216063574.1">
    <property type="nucleotide sequence ID" value="NZ_JAHKPP010000017.1"/>
</dbReference>
<dbReference type="PANTHER" id="PTHR43190">
    <property type="entry name" value="N-ACETYL-D-GLUCOSAMINE KINASE"/>
    <property type="match status" value="1"/>
</dbReference>